<feature type="non-terminal residue" evidence="2">
    <location>
        <position position="1"/>
    </location>
</feature>
<proteinExistence type="predicted"/>
<feature type="domain" description="C-methyltransferase" evidence="1">
    <location>
        <begin position="10"/>
        <end position="150"/>
    </location>
</feature>
<evidence type="ECO:0000259" key="1">
    <source>
        <dbReference type="Pfam" id="PF08484"/>
    </source>
</evidence>
<organism evidence="2">
    <name type="scientific">marine sediment metagenome</name>
    <dbReference type="NCBI Taxonomy" id="412755"/>
    <lineage>
        <taxon>unclassified sequences</taxon>
        <taxon>metagenomes</taxon>
        <taxon>ecological metagenomes</taxon>
    </lineage>
</organism>
<dbReference type="EMBL" id="BARS01023015">
    <property type="protein sequence ID" value="GAG06632.1"/>
    <property type="molecule type" value="Genomic_DNA"/>
</dbReference>
<dbReference type="AlphaFoldDB" id="X0V5I5"/>
<name>X0V5I5_9ZZZZ</name>
<dbReference type="InterPro" id="IPR013691">
    <property type="entry name" value="MeTrfase_14"/>
</dbReference>
<comment type="caution">
    <text evidence="2">The sequence shown here is derived from an EMBL/GenBank/DDBJ whole genome shotgun (WGS) entry which is preliminary data.</text>
</comment>
<evidence type="ECO:0000313" key="2">
    <source>
        <dbReference type="EMBL" id="GAG06632.1"/>
    </source>
</evidence>
<reference evidence="2" key="1">
    <citation type="journal article" date="2014" name="Front. Microbiol.">
        <title>High frequency of phylogenetically diverse reductive dehalogenase-homologous genes in deep subseafloor sedimentary metagenomes.</title>
        <authorList>
            <person name="Kawai M."/>
            <person name="Futagami T."/>
            <person name="Toyoda A."/>
            <person name="Takaki Y."/>
            <person name="Nishi S."/>
            <person name="Hori S."/>
            <person name="Arai W."/>
            <person name="Tsubouchi T."/>
            <person name="Morono Y."/>
            <person name="Uchiyama I."/>
            <person name="Ito T."/>
            <person name="Fujiyama A."/>
            <person name="Inagaki F."/>
            <person name="Takami H."/>
        </authorList>
    </citation>
    <scope>NUCLEOTIDE SEQUENCE</scope>
    <source>
        <strain evidence="2">Expedition CK06-06</strain>
    </source>
</reference>
<sequence length="159" mass="18606">RTGVREIHDDAYSRIRQLRIKEFEMKLDTDEPYINFASRVNGNRDQLRSFLLKEKSKGKRIFCYGASTKGFTILKYYNIDNSIIEACADRNEIKWGSIMRGSNIPIVSESEARAAKPDYFFVLPWHFIDSFVKREAEYLRSGGKFIVPMPEFRVIEYDG</sequence>
<gene>
    <name evidence="2" type="ORF">S01H1_36705</name>
</gene>
<protein>
    <recommendedName>
        <fullName evidence="1">C-methyltransferase domain-containing protein</fullName>
    </recommendedName>
</protein>
<accession>X0V5I5</accession>
<dbReference type="Pfam" id="PF08484">
    <property type="entry name" value="Methyltransf_14"/>
    <property type="match status" value="1"/>
</dbReference>
<dbReference type="Gene3D" id="3.40.50.720">
    <property type="entry name" value="NAD(P)-binding Rossmann-like Domain"/>
    <property type="match status" value="1"/>
</dbReference>